<comment type="similarity">
    <text evidence="2">Belongs to the MoaD family.</text>
</comment>
<comment type="caution">
    <text evidence="4">The sequence shown here is derived from an EMBL/GenBank/DDBJ whole genome shotgun (WGS) entry which is preliminary data.</text>
</comment>
<organism evidence="4 5">
    <name type="scientific">Lysinibacillus piscis</name>
    <dbReference type="NCBI Taxonomy" id="2518931"/>
    <lineage>
        <taxon>Bacteria</taxon>
        <taxon>Bacillati</taxon>
        <taxon>Bacillota</taxon>
        <taxon>Bacilli</taxon>
        <taxon>Bacillales</taxon>
        <taxon>Bacillaceae</taxon>
        <taxon>Lysinibacillus</taxon>
    </lineage>
</organism>
<name>A0ABQ5NF48_9BACI</name>
<dbReference type="InterPro" id="IPR044672">
    <property type="entry name" value="MOCS2A"/>
</dbReference>
<dbReference type="RefSeq" id="WP_264986746.1">
    <property type="nucleotide sequence ID" value="NZ_BRZA01000001.1"/>
</dbReference>
<proteinExistence type="inferred from homology"/>
<gene>
    <name evidence="4" type="primary">moaD</name>
    <name evidence="4" type="ORF">LYSBPC_01380</name>
</gene>
<protein>
    <recommendedName>
        <fullName evidence="3">Molybdopterin synthase sulfur carrier subunit</fullName>
    </recommendedName>
</protein>
<sequence>MEILLFAHLQEAIGQPKITVDLPACTVGELKAWMASHYPNVAVQQVMVAVNEEFATDATVIEQEDTIAFIPPISGG</sequence>
<reference evidence="4" key="1">
    <citation type="submission" date="2022-08" db="EMBL/GenBank/DDBJ databases">
        <title>Draft genome sequence of Lysinibacillus sp. strain KH24.</title>
        <authorList>
            <person name="Kanbe H."/>
            <person name="Itoh H."/>
        </authorList>
    </citation>
    <scope>NUCLEOTIDE SEQUENCE</scope>
    <source>
        <strain evidence="4">KH24</strain>
    </source>
</reference>
<evidence type="ECO:0000256" key="3">
    <source>
        <dbReference type="ARBA" id="ARBA00024247"/>
    </source>
</evidence>
<dbReference type="CDD" id="cd00754">
    <property type="entry name" value="Ubl_MoaD"/>
    <property type="match status" value="1"/>
</dbReference>
<dbReference type="InterPro" id="IPR003749">
    <property type="entry name" value="ThiS/MoaD-like"/>
</dbReference>
<evidence type="ECO:0000256" key="2">
    <source>
        <dbReference type="ARBA" id="ARBA00024200"/>
    </source>
</evidence>
<dbReference type="Proteomes" id="UP001065593">
    <property type="component" value="Unassembled WGS sequence"/>
</dbReference>
<dbReference type="PANTHER" id="PTHR33359">
    <property type="entry name" value="MOLYBDOPTERIN SYNTHASE SULFUR CARRIER SUBUNIT"/>
    <property type="match status" value="1"/>
</dbReference>
<dbReference type="EMBL" id="BRZA01000001">
    <property type="protein sequence ID" value="GLC87011.1"/>
    <property type="molecule type" value="Genomic_DNA"/>
</dbReference>
<evidence type="ECO:0000313" key="4">
    <source>
        <dbReference type="EMBL" id="GLC87011.1"/>
    </source>
</evidence>
<dbReference type="InterPro" id="IPR012675">
    <property type="entry name" value="Beta-grasp_dom_sf"/>
</dbReference>
<evidence type="ECO:0000256" key="1">
    <source>
        <dbReference type="ARBA" id="ARBA00022741"/>
    </source>
</evidence>
<dbReference type="SUPFAM" id="SSF54285">
    <property type="entry name" value="MoaD/ThiS"/>
    <property type="match status" value="1"/>
</dbReference>
<keyword evidence="5" id="KW-1185">Reference proteome</keyword>
<dbReference type="Gene3D" id="3.10.20.30">
    <property type="match status" value="1"/>
</dbReference>
<accession>A0ABQ5NF48</accession>
<dbReference type="NCBIfam" id="TIGR01682">
    <property type="entry name" value="moaD"/>
    <property type="match status" value="1"/>
</dbReference>
<keyword evidence="1" id="KW-0547">Nucleotide-binding</keyword>
<evidence type="ECO:0000313" key="5">
    <source>
        <dbReference type="Proteomes" id="UP001065593"/>
    </source>
</evidence>
<dbReference type="Pfam" id="PF02597">
    <property type="entry name" value="ThiS"/>
    <property type="match status" value="1"/>
</dbReference>
<dbReference type="PANTHER" id="PTHR33359:SF1">
    <property type="entry name" value="MOLYBDOPTERIN SYNTHASE SULFUR CARRIER SUBUNIT"/>
    <property type="match status" value="1"/>
</dbReference>
<dbReference type="InterPro" id="IPR016155">
    <property type="entry name" value="Mopterin_synth/thiamin_S_b"/>
</dbReference>